<organism evidence="1 2">
    <name type="scientific">Potamilus streckersoni</name>
    <dbReference type="NCBI Taxonomy" id="2493646"/>
    <lineage>
        <taxon>Eukaryota</taxon>
        <taxon>Metazoa</taxon>
        <taxon>Spiralia</taxon>
        <taxon>Lophotrochozoa</taxon>
        <taxon>Mollusca</taxon>
        <taxon>Bivalvia</taxon>
        <taxon>Autobranchia</taxon>
        <taxon>Heteroconchia</taxon>
        <taxon>Palaeoheterodonta</taxon>
        <taxon>Unionida</taxon>
        <taxon>Unionoidea</taxon>
        <taxon>Unionidae</taxon>
        <taxon>Ambleminae</taxon>
        <taxon>Lampsilini</taxon>
        <taxon>Potamilus</taxon>
    </lineage>
</organism>
<gene>
    <name evidence="1" type="ORF">CHS0354_028877</name>
</gene>
<accession>A0AAE0RQM5</accession>
<reference evidence="1" key="3">
    <citation type="submission" date="2023-05" db="EMBL/GenBank/DDBJ databases">
        <authorList>
            <person name="Smith C.H."/>
        </authorList>
    </citation>
    <scope>NUCLEOTIDE SEQUENCE</scope>
    <source>
        <strain evidence="1">CHS0354</strain>
        <tissue evidence="1">Mantle</tissue>
    </source>
</reference>
<reference evidence="1" key="1">
    <citation type="journal article" date="2021" name="Genome Biol. Evol.">
        <title>A High-Quality Reference Genome for a Parasitic Bivalve with Doubly Uniparental Inheritance (Bivalvia: Unionida).</title>
        <authorList>
            <person name="Smith C.H."/>
        </authorList>
    </citation>
    <scope>NUCLEOTIDE SEQUENCE</scope>
    <source>
        <strain evidence="1">CHS0354</strain>
    </source>
</reference>
<dbReference type="Gene3D" id="1.10.640.10">
    <property type="entry name" value="Haem peroxidase domain superfamily, animal type"/>
    <property type="match status" value="1"/>
</dbReference>
<evidence type="ECO:0000313" key="2">
    <source>
        <dbReference type="Proteomes" id="UP001195483"/>
    </source>
</evidence>
<dbReference type="Proteomes" id="UP001195483">
    <property type="component" value="Unassembled WGS sequence"/>
</dbReference>
<reference evidence="1" key="2">
    <citation type="journal article" date="2021" name="Genome Biol. Evol.">
        <title>Developing a high-quality reference genome for a parasitic bivalve with doubly uniparental inheritance (Bivalvia: Unionida).</title>
        <authorList>
            <person name="Smith C.H."/>
        </authorList>
    </citation>
    <scope>NUCLEOTIDE SEQUENCE</scope>
    <source>
        <strain evidence="1">CHS0354</strain>
        <tissue evidence="1">Mantle</tissue>
    </source>
</reference>
<protein>
    <submittedName>
        <fullName evidence="1">Uncharacterized protein</fullName>
    </submittedName>
</protein>
<dbReference type="InterPro" id="IPR037120">
    <property type="entry name" value="Haem_peroxidase_sf_animal"/>
</dbReference>
<sequence length="72" mass="8080">MGERIPGWTNPELHSGKGIPETKRRGLLLLDEIRKTSLSAVLCANIGLTQIQRDAFRLPEAKLVHKFNYPLA</sequence>
<dbReference type="EMBL" id="JAEAOA010001732">
    <property type="protein sequence ID" value="KAK3577822.1"/>
    <property type="molecule type" value="Genomic_DNA"/>
</dbReference>
<evidence type="ECO:0000313" key="1">
    <source>
        <dbReference type="EMBL" id="KAK3577822.1"/>
    </source>
</evidence>
<keyword evidence="2" id="KW-1185">Reference proteome</keyword>
<comment type="caution">
    <text evidence="1">The sequence shown here is derived from an EMBL/GenBank/DDBJ whole genome shotgun (WGS) entry which is preliminary data.</text>
</comment>
<name>A0AAE0RQM5_9BIVA</name>
<dbReference type="AlphaFoldDB" id="A0AAE0RQM5"/>
<proteinExistence type="predicted"/>